<sequence>MDAPRISPAAARRIALSAQGFGMRRPERVTQGHLRRTLDRLALHQIDSVNVLARAHYLPAFSRLGAYDQTLFDAAAWGPRSQRRMFEYWAHEASLLPLDLHPLLRWRMERADRGLLRSAGMRSFATERRPEAMAILERIRGEGPLAASDVESSRTGWWAWSGAKAALEWLFYAGHVTTATRRRAFERVYDVPKRVLPPDVLDLATPDEATAHAALVERAASALGIATALELRDFFRLGPADTAAAIDRLVEERTLLPVAVDGWPPAYVHHAAKRPRRIEAQALLAPFDPLVWERARTERLFGFRYRIEIYVPAEKRRFGYYVLPFLLNERIVARVDLKADRERRRLLVRSCHLEPGAPGDTTERLDAELATMAAWLSLEAVER</sequence>
<gene>
    <name evidence="1" type="ORF">SPMU_12360</name>
</gene>
<comment type="caution">
    <text evidence="1">The sequence shown here is derived from an EMBL/GenBank/DDBJ whole genome shotgun (WGS) entry which is preliminary data.</text>
</comment>
<evidence type="ECO:0008006" key="3">
    <source>
        <dbReference type="Google" id="ProtNLM"/>
    </source>
</evidence>
<dbReference type="RefSeq" id="WP_088333211.1">
    <property type="nucleotide sequence ID" value="NZ_NBBJ01000001.1"/>
</dbReference>
<dbReference type="PANTHER" id="PTHR30528:SF0">
    <property type="entry name" value="CYTOPLASMIC PROTEIN"/>
    <property type="match status" value="1"/>
</dbReference>
<reference evidence="1 2" key="1">
    <citation type="submission" date="2017-03" db="EMBL/GenBank/DDBJ databases">
        <title>Genome sequence of Sphingomonas mucosissima DSM 17494.</title>
        <authorList>
            <person name="Poehlein A."/>
            <person name="Wuebbeler J.H."/>
            <person name="Steinbuechel A."/>
            <person name="Daniel R."/>
        </authorList>
    </citation>
    <scope>NUCLEOTIDE SEQUENCE [LARGE SCALE GENOMIC DNA]</scope>
    <source>
        <strain evidence="1 2">DSM 17494</strain>
    </source>
</reference>
<accession>A0A245ZT16</accession>
<dbReference type="Proteomes" id="UP000197783">
    <property type="component" value="Unassembled WGS sequence"/>
</dbReference>
<dbReference type="PANTHER" id="PTHR30528">
    <property type="entry name" value="CYTOPLASMIC PROTEIN"/>
    <property type="match status" value="1"/>
</dbReference>
<proteinExistence type="predicted"/>
<name>A0A245ZT16_9SPHN</name>
<keyword evidence="2" id="KW-1185">Reference proteome</keyword>
<dbReference type="Pfam" id="PF06224">
    <property type="entry name" value="AlkZ-like"/>
    <property type="match status" value="1"/>
</dbReference>
<organism evidence="1 2">
    <name type="scientific">Sphingomonas mucosissima</name>
    <dbReference type="NCBI Taxonomy" id="370959"/>
    <lineage>
        <taxon>Bacteria</taxon>
        <taxon>Pseudomonadati</taxon>
        <taxon>Pseudomonadota</taxon>
        <taxon>Alphaproteobacteria</taxon>
        <taxon>Sphingomonadales</taxon>
        <taxon>Sphingomonadaceae</taxon>
        <taxon>Sphingomonas</taxon>
    </lineage>
</organism>
<evidence type="ECO:0000313" key="1">
    <source>
        <dbReference type="EMBL" id="OWK32894.1"/>
    </source>
</evidence>
<dbReference type="InterPro" id="IPR009351">
    <property type="entry name" value="AlkZ-like"/>
</dbReference>
<dbReference type="EMBL" id="NBBJ01000001">
    <property type="protein sequence ID" value="OWK32894.1"/>
    <property type="molecule type" value="Genomic_DNA"/>
</dbReference>
<protein>
    <recommendedName>
        <fullName evidence="3">Winged helix DNA-binding domain-containing protein</fullName>
    </recommendedName>
</protein>
<dbReference type="AlphaFoldDB" id="A0A245ZT16"/>
<dbReference type="OrthoDB" id="9787207at2"/>
<evidence type="ECO:0000313" key="2">
    <source>
        <dbReference type="Proteomes" id="UP000197783"/>
    </source>
</evidence>